<sequence length="207" mass="22456">MNSLSFELHAVSPGVGDQQRFLKIAADAWPWLDYIHIREKHLATEQKIQWAHSLLNAGIPSDRIVINGLCELNKLEKHVFIQRIHWGQSDMATTQGSSLNKSDRIRLGISVHSLHEARVAEERGADYLFYGHVFSSSSKPGSKPRGIYALSEICSAVSIPVIAIGGIEPANIAAVRAAGANGAAVISSIWTSDNPESAAAALRRAIE</sequence>
<dbReference type="PANTHER" id="PTHR20857:SF22">
    <property type="entry name" value="THIAZOLE TAUTOMERASE"/>
    <property type="match status" value="1"/>
</dbReference>
<reference evidence="4 5" key="1">
    <citation type="submission" date="2024-11" db="EMBL/GenBank/DDBJ databases">
        <title>Identification and Characterization of a Novel Fosfomycin Bacillithiol Transferase FosB8 in Paenibacillus illinoisensis.</title>
        <authorList>
            <person name="Lu W."/>
        </authorList>
    </citation>
    <scope>NUCLEOTIDE SEQUENCE [LARGE SCALE GENOMIC DNA]</scope>
    <source>
        <strain evidence="4 5">WP77</strain>
    </source>
</reference>
<protein>
    <submittedName>
        <fullName evidence="4">Thiamine phosphate synthase</fullName>
    </submittedName>
</protein>
<dbReference type="CDD" id="cd00564">
    <property type="entry name" value="TMP_TenI"/>
    <property type="match status" value="1"/>
</dbReference>
<evidence type="ECO:0000313" key="4">
    <source>
        <dbReference type="EMBL" id="MFK0524527.1"/>
    </source>
</evidence>
<dbReference type="RefSeq" id="WP_402877043.1">
    <property type="nucleotide sequence ID" value="NZ_JBIYSL010000004.1"/>
</dbReference>
<gene>
    <name evidence="4" type="ORF">ACINKY_20220</name>
</gene>
<dbReference type="InterPro" id="IPR013785">
    <property type="entry name" value="Aldolase_TIM"/>
</dbReference>
<dbReference type="Pfam" id="PF02581">
    <property type="entry name" value="TMP-TENI"/>
    <property type="match status" value="1"/>
</dbReference>
<keyword evidence="5" id="KW-1185">Reference proteome</keyword>
<dbReference type="PANTHER" id="PTHR20857">
    <property type="entry name" value="THIAMINE-PHOSPHATE PYROPHOSPHORYLASE"/>
    <property type="match status" value="1"/>
</dbReference>
<evidence type="ECO:0000313" key="5">
    <source>
        <dbReference type="Proteomes" id="UP001618531"/>
    </source>
</evidence>
<evidence type="ECO:0000256" key="2">
    <source>
        <dbReference type="ARBA" id="ARBA00022977"/>
    </source>
</evidence>
<name>A0ABW8HYH6_9BACL</name>
<comment type="caution">
    <text evidence="4">The sequence shown here is derived from an EMBL/GenBank/DDBJ whole genome shotgun (WGS) entry which is preliminary data.</text>
</comment>
<dbReference type="Proteomes" id="UP001618531">
    <property type="component" value="Unassembled WGS sequence"/>
</dbReference>
<dbReference type="InterPro" id="IPR036206">
    <property type="entry name" value="ThiamineP_synth_sf"/>
</dbReference>
<dbReference type="SUPFAM" id="SSF51391">
    <property type="entry name" value="Thiamin phosphate synthase"/>
    <property type="match status" value="1"/>
</dbReference>
<proteinExistence type="predicted"/>
<dbReference type="InterPro" id="IPR022998">
    <property type="entry name" value="ThiamineP_synth_TenI"/>
</dbReference>
<comment type="pathway">
    <text evidence="1">Cofactor biosynthesis; thiamine diphosphate biosynthesis.</text>
</comment>
<feature type="domain" description="Thiamine phosphate synthase/TenI" evidence="3">
    <location>
        <begin position="32"/>
        <end position="189"/>
    </location>
</feature>
<evidence type="ECO:0000259" key="3">
    <source>
        <dbReference type="Pfam" id="PF02581"/>
    </source>
</evidence>
<dbReference type="Gene3D" id="3.20.20.70">
    <property type="entry name" value="Aldolase class I"/>
    <property type="match status" value="1"/>
</dbReference>
<keyword evidence="2" id="KW-0784">Thiamine biosynthesis</keyword>
<organism evidence="4 5">
    <name type="scientific">Paenibacillus illinoisensis</name>
    <dbReference type="NCBI Taxonomy" id="59845"/>
    <lineage>
        <taxon>Bacteria</taxon>
        <taxon>Bacillati</taxon>
        <taxon>Bacillota</taxon>
        <taxon>Bacilli</taxon>
        <taxon>Bacillales</taxon>
        <taxon>Paenibacillaceae</taxon>
        <taxon>Paenibacillus</taxon>
    </lineage>
</organism>
<dbReference type="EMBL" id="JBIYSL010000004">
    <property type="protein sequence ID" value="MFK0524527.1"/>
    <property type="molecule type" value="Genomic_DNA"/>
</dbReference>
<evidence type="ECO:0000256" key="1">
    <source>
        <dbReference type="ARBA" id="ARBA00004948"/>
    </source>
</evidence>
<accession>A0ABW8HYH6</accession>